<accession>A0A7R9KLH0</accession>
<evidence type="ECO:0000313" key="2">
    <source>
        <dbReference type="Proteomes" id="UP000759131"/>
    </source>
</evidence>
<dbReference type="Proteomes" id="UP000759131">
    <property type="component" value="Unassembled WGS sequence"/>
</dbReference>
<sequence length="117" mass="13504">MLSLWKKLHKISITHVKKYKKSIGALIHLLDQSTYDDYNKYAESEQKAIPQQFPGILVWGTDIDFDRTGADLQRFDVITHVDNKRVVDLHTMYTALDRLDQVQVTWVSASDGRNNQG</sequence>
<dbReference type="AlphaFoldDB" id="A0A7R9KLH0"/>
<protein>
    <recommendedName>
        <fullName evidence="3">PDZ domain-containing protein</fullName>
    </recommendedName>
</protein>
<dbReference type="EMBL" id="CAJPIZ010002992">
    <property type="protein sequence ID" value="CAG2105779.1"/>
    <property type="molecule type" value="Genomic_DNA"/>
</dbReference>
<gene>
    <name evidence="1" type="ORF">OSB1V03_LOCUS5784</name>
</gene>
<organism evidence="1">
    <name type="scientific">Medioppia subpectinata</name>
    <dbReference type="NCBI Taxonomy" id="1979941"/>
    <lineage>
        <taxon>Eukaryota</taxon>
        <taxon>Metazoa</taxon>
        <taxon>Ecdysozoa</taxon>
        <taxon>Arthropoda</taxon>
        <taxon>Chelicerata</taxon>
        <taxon>Arachnida</taxon>
        <taxon>Acari</taxon>
        <taxon>Acariformes</taxon>
        <taxon>Sarcoptiformes</taxon>
        <taxon>Oribatida</taxon>
        <taxon>Brachypylina</taxon>
        <taxon>Oppioidea</taxon>
        <taxon>Oppiidae</taxon>
        <taxon>Medioppia</taxon>
    </lineage>
</organism>
<name>A0A7R9KLH0_9ACAR</name>
<dbReference type="EMBL" id="OC857567">
    <property type="protein sequence ID" value="CAD7625349.1"/>
    <property type="molecule type" value="Genomic_DNA"/>
</dbReference>
<evidence type="ECO:0000313" key="1">
    <source>
        <dbReference type="EMBL" id="CAD7625349.1"/>
    </source>
</evidence>
<reference evidence="1" key="1">
    <citation type="submission" date="2020-11" db="EMBL/GenBank/DDBJ databases">
        <authorList>
            <person name="Tran Van P."/>
        </authorList>
    </citation>
    <scope>NUCLEOTIDE SEQUENCE</scope>
</reference>
<proteinExistence type="predicted"/>
<evidence type="ECO:0008006" key="3">
    <source>
        <dbReference type="Google" id="ProtNLM"/>
    </source>
</evidence>
<keyword evidence="2" id="KW-1185">Reference proteome</keyword>